<organism evidence="2 3">
    <name type="scientific">Molossus molossus</name>
    <name type="common">Pallas' mastiff bat</name>
    <name type="synonym">Vespertilio molossus</name>
    <dbReference type="NCBI Taxonomy" id="27622"/>
    <lineage>
        <taxon>Eukaryota</taxon>
        <taxon>Metazoa</taxon>
        <taxon>Chordata</taxon>
        <taxon>Craniata</taxon>
        <taxon>Vertebrata</taxon>
        <taxon>Euteleostomi</taxon>
        <taxon>Mammalia</taxon>
        <taxon>Eutheria</taxon>
        <taxon>Laurasiatheria</taxon>
        <taxon>Chiroptera</taxon>
        <taxon>Yangochiroptera</taxon>
        <taxon>Molossidae</taxon>
        <taxon>Molossus</taxon>
    </lineage>
</organism>
<keyword evidence="3" id="KW-1185">Reference proteome</keyword>
<dbReference type="Proteomes" id="UP000550707">
    <property type="component" value="Unassembled WGS sequence"/>
</dbReference>
<name>A0A7J8B8C2_MOLMO</name>
<dbReference type="AlphaFoldDB" id="A0A7J8B8C2"/>
<sequence length="170" mass="17785">MASAPVCQDPSVLNTGLSQATLAVQGAATPNRKAPSSQGVPIMPPRANSPSETKAPAISLPTSIPPMNTAHADPLACPTVTPVCRCHLGAGLATGRTTAEHCTAVHMHSSSSPLQAQATGSHFPQPLLRSLRLTLRWRGAQRKSGGSLYSQIQKKKFDAIAELIRPPKNS</sequence>
<evidence type="ECO:0000313" key="3">
    <source>
        <dbReference type="Proteomes" id="UP000550707"/>
    </source>
</evidence>
<proteinExistence type="predicted"/>
<comment type="caution">
    <text evidence="2">The sequence shown here is derived from an EMBL/GenBank/DDBJ whole genome shotgun (WGS) entry which is preliminary data.</text>
</comment>
<protein>
    <submittedName>
        <fullName evidence="2">Uncharacterized protein</fullName>
    </submittedName>
</protein>
<dbReference type="InParanoid" id="A0A7J8B8C2"/>
<evidence type="ECO:0000256" key="1">
    <source>
        <dbReference type="SAM" id="MobiDB-lite"/>
    </source>
</evidence>
<dbReference type="EMBL" id="JACASF010000035">
    <property type="protein sequence ID" value="KAF6394892.1"/>
    <property type="molecule type" value="Genomic_DNA"/>
</dbReference>
<accession>A0A7J8B8C2</accession>
<feature type="region of interest" description="Disordered" evidence="1">
    <location>
        <begin position="24"/>
        <end position="57"/>
    </location>
</feature>
<reference evidence="2 3" key="1">
    <citation type="journal article" date="2020" name="Nature">
        <title>Six reference-quality genomes reveal evolution of bat adaptations.</title>
        <authorList>
            <person name="Jebb D."/>
            <person name="Huang Z."/>
            <person name="Pippel M."/>
            <person name="Hughes G.M."/>
            <person name="Lavrichenko K."/>
            <person name="Devanna P."/>
            <person name="Winkler S."/>
            <person name="Jermiin L.S."/>
            <person name="Skirmuntt E.C."/>
            <person name="Katzourakis A."/>
            <person name="Burkitt-Gray L."/>
            <person name="Ray D.A."/>
            <person name="Sullivan K.A.M."/>
            <person name="Roscito J.G."/>
            <person name="Kirilenko B.M."/>
            <person name="Davalos L.M."/>
            <person name="Corthals A.P."/>
            <person name="Power M.L."/>
            <person name="Jones G."/>
            <person name="Ransome R.D."/>
            <person name="Dechmann D.K.N."/>
            <person name="Locatelli A.G."/>
            <person name="Puechmaille S.J."/>
            <person name="Fedrigo O."/>
            <person name="Jarvis E.D."/>
            <person name="Hiller M."/>
            <person name="Vernes S.C."/>
            <person name="Myers E.W."/>
            <person name="Teeling E.C."/>
        </authorList>
    </citation>
    <scope>NUCLEOTIDE SEQUENCE [LARGE SCALE GENOMIC DNA]</scope>
    <source>
        <strain evidence="2">MMolMol1</strain>
        <tissue evidence="2">Muscle</tissue>
    </source>
</reference>
<gene>
    <name evidence="2" type="ORF">HJG59_010482</name>
</gene>
<evidence type="ECO:0000313" key="2">
    <source>
        <dbReference type="EMBL" id="KAF6394892.1"/>
    </source>
</evidence>